<organism evidence="5 6">
    <name type="scientific">Rhizocola hellebori</name>
    <dbReference type="NCBI Taxonomy" id="1392758"/>
    <lineage>
        <taxon>Bacteria</taxon>
        <taxon>Bacillati</taxon>
        <taxon>Actinomycetota</taxon>
        <taxon>Actinomycetes</taxon>
        <taxon>Micromonosporales</taxon>
        <taxon>Micromonosporaceae</taxon>
        <taxon>Rhizocola</taxon>
    </lineage>
</organism>
<dbReference type="CDD" id="cd13538">
    <property type="entry name" value="PBP2_ModA_like_1"/>
    <property type="match status" value="1"/>
</dbReference>
<name>A0A8J3VE75_9ACTN</name>
<evidence type="ECO:0000256" key="2">
    <source>
        <dbReference type="ARBA" id="ARBA00022723"/>
    </source>
</evidence>
<evidence type="ECO:0000256" key="1">
    <source>
        <dbReference type="ARBA" id="ARBA00009175"/>
    </source>
</evidence>
<dbReference type="GO" id="GO:0015689">
    <property type="term" value="P:molybdate ion transport"/>
    <property type="evidence" value="ECO:0007669"/>
    <property type="project" value="InterPro"/>
</dbReference>
<dbReference type="SUPFAM" id="SSF53850">
    <property type="entry name" value="Periplasmic binding protein-like II"/>
    <property type="match status" value="1"/>
</dbReference>
<feature type="binding site" evidence="4">
    <location>
        <position position="60"/>
    </location>
    <ligand>
        <name>molybdate</name>
        <dbReference type="ChEBI" id="CHEBI:36264"/>
    </ligand>
</feature>
<keyword evidence="6" id="KW-1185">Reference proteome</keyword>
<accession>A0A8J3VE75</accession>
<evidence type="ECO:0000256" key="4">
    <source>
        <dbReference type="PIRSR" id="PIRSR004846-1"/>
    </source>
</evidence>
<dbReference type="GO" id="GO:0046872">
    <property type="term" value="F:metal ion binding"/>
    <property type="evidence" value="ECO:0007669"/>
    <property type="project" value="UniProtKB-KW"/>
</dbReference>
<gene>
    <name evidence="5" type="ORF">Rhe02_11540</name>
</gene>
<dbReference type="PANTHER" id="PTHR30632">
    <property type="entry name" value="MOLYBDATE-BINDING PERIPLASMIC PROTEIN"/>
    <property type="match status" value="1"/>
</dbReference>
<keyword evidence="4" id="KW-0500">Molybdenum</keyword>
<dbReference type="InterPro" id="IPR050682">
    <property type="entry name" value="ModA/WtpA"/>
</dbReference>
<protein>
    <submittedName>
        <fullName evidence="5">Molybdate-binding protein</fullName>
    </submittedName>
</protein>
<comment type="similarity">
    <text evidence="1">Belongs to the bacterial solute-binding protein ModA family.</text>
</comment>
<dbReference type="AlphaFoldDB" id="A0A8J3VE75"/>
<sequence>MNGHRTGIEGGLALKISRLLAATVAAGVMLLAGCANETPSAPATSAAGVTGNVTVFAASSLTEAFKKIGTEFAAANPGAKVTFNFAGSSALATQINQGAPADVFASAAPANMKTVTDAGNAEGTPAVFVKNQLVIAVPKGNPKGIKGLSDLTKPGLKVALCAEQVPCGAAAKKALDAAKVTLTPVTLEQDVKQALSKVSLGEVDAALVYRTDAKVPTANVDGIEFPESAGAINDYPIVVLKNAPNKTAAQAFLAYVQSDKGLAVLTTAGFQKP</sequence>
<dbReference type="EMBL" id="BONY01000005">
    <property type="protein sequence ID" value="GIH03087.1"/>
    <property type="molecule type" value="Genomic_DNA"/>
</dbReference>
<keyword evidence="3" id="KW-0732">Signal</keyword>
<comment type="caution">
    <text evidence="5">The sequence shown here is derived from an EMBL/GenBank/DDBJ whole genome shotgun (WGS) entry which is preliminary data.</text>
</comment>
<dbReference type="PANTHER" id="PTHR30632:SF0">
    <property type="entry name" value="SULFATE-BINDING PROTEIN"/>
    <property type="match status" value="1"/>
</dbReference>
<evidence type="ECO:0000313" key="6">
    <source>
        <dbReference type="Proteomes" id="UP000612899"/>
    </source>
</evidence>
<evidence type="ECO:0000256" key="3">
    <source>
        <dbReference type="ARBA" id="ARBA00022729"/>
    </source>
</evidence>
<evidence type="ECO:0000313" key="5">
    <source>
        <dbReference type="EMBL" id="GIH03087.1"/>
    </source>
</evidence>
<reference evidence="5" key="1">
    <citation type="submission" date="2021-01" db="EMBL/GenBank/DDBJ databases">
        <title>Whole genome shotgun sequence of Rhizocola hellebori NBRC 109834.</title>
        <authorList>
            <person name="Komaki H."/>
            <person name="Tamura T."/>
        </authorList>
    </citation>
    <scope>NUCLEOTIDE SEQUENCE</scope>
    <source>
        <strain evidence="5">NBRC 109834</strain>
    </source>
</reference>
<dbReference type="Gene3D" id="3.40.190.10">
    <property type="entry name" value="Periplasmic binding protein-like II"/>
    <property type="match status" value="2"/>
</dbReference>
<dbReference type="Proteomes" id="UP000612899">
    <property type="component" value="Unassembled WGS sequence"/>
</dbReference>
<keyword evidence="2 4" id="KW-0479">Metal-binding</keyword>
<dbReference type="PIRSF" id="PIRSF004846">
    <property type="entry name" value="ModA"/>
    <property type="match status" value="1"/>
</dbReference>
<dbReference type="InterPro" id="IPR005950">
    <property type="entry name" value="ModA"/>
</dbReference>
<dbReference type="GO" id="GO:0030973">
    <property type="term" value="F:molybdate ion binding"/>
    <property type="evidence" value="ECO:0007669"/>
    <property type="project" value="TreeGrafter"/>
</dbReference>
<dbReference type="Pfam" id="PF13531">
    <property type="entry name" value="SBP_bac_11"/>
    <property type="match status" value="1"/>
</dbReference>
<proteinExistence type="inferred from homology"/>
<dbReference type="PROSITE" id="PS51257">
    <property type="entry name" value="PROKAR_LIPOPROTEIN"/>
    <property type="match status" value="1"/>
</dbReference>
<feature type="binding site" evidence="4">
    <location>
        <position position="88"/>
    </location>
    <ligand>
        <name>molybdate</name>
        <dbReference type="ChEBI" id="CHEBI:36264"/>
    </ligand>
</feature>
<feature type="binding site" evidence="4">
    <location>
        <position position="209"/>
    </location>
    <ligand>
        <name>molybdate</name>
        <dbReference type="ChEBI" id="CHEBI:36264"/>
    </ligand>
</feature>
<dbReference type="NCBIfam" id="TIGR01256">
    <property type="entry name" value="modA"/>
    <property type="match status" value="1"/>
</dbReference>
<feature type="binding site" evidence="4">
    <location>
        <position position="191"/>
    </location>
    <ligand>
        <name>molybdate</name>
        <dbReference type="ChEBI" id="CHEBI:36264"/>
    </ligand>
</feature>